<dbReference type="OrthoDB" id="9790023at2"/>
<reference evidence="2 3" key="1">
    <citation type="submission" date="2019-02" db="EMBL/GenBank/DDBJ databases">
        <title>Genomic Encyclopedia of Archaeal and Bacterial Type Strains, Phase II (KMG-II): from individual species to whole genera.</title>
        <authorList>
            <person name="Goeker M."/>
        </authorList>
    </citation>
    <scope>NUCLEOTIDE SEQUENCE [LARGE SCALE GENOMIC DNA]</scope>
    <source>
        <strain evidence="2 3">DSM 21411</strain>
    </source>
</reference>
<keyword evidence="3" id="KW-1185">Reference proteome</keyword>
<dbReference type="InterPro" id="IPR003737">
    <property type="entry name" value="GlcNAc_PI_deacetylase-related"/>
</dbReference>
<evidence type="ECO:0000313" key="3">
    <source>
        <dbReference type="Proteomes" id="UP000292209"/>
    </source>
</evidence>
<evidence type="ECO:0000313" key="2">
    <source>
        <dbReference type="EMBL" id="RZS97255.1"/>
    </source>
</evidence>
<dbReference type="InterPro" id="IPR024078">
    <property type="entry name" value="LmbE-like_dom_sf"/>
</dbReference>
<gene>
    <name evidence="2" type="ORF">BC751_2858</name>
</gene>
<keyword evidence="1" id="KW-0472">Membrane</keyword>
<dbReference type="Proteomes" id="UP000292209">
    <property type="component" value="Unassembled WGS sequence"/>
</dbReference>
<dbReference type="AlphaFoldDB" id="A0A4Q7PAP6"/>
<keyword evidence="1" id="KW-0812">Transmembrane</keyword>
<sequence>MKHIGIILAVGILVVMVLTAFLMLLGRYMLQDSSIPVKSSLINSQYPKTIMTFFAHPDDEIAVGGTLLQASHAGHKIVLVCLTKGEAGPTGGLVDRKDLAQTRSEELKQVAGILGAEAVEIFDYPDSGLDQVDFKEIKDLALSMVKKYQPDVLITYDSKIGLYGHKDHRTVSKAMEDVYLKHKGSADFSAQQYFQVTLSKKQIEMALKLSSGFKRNYPKEGPGLPVPDFSVRTTSYFPDLLNMIAAHATQHEVLGDFFPYYDKIPAWIYARIFDREYFYEFGVSD</sequence>
<name>A0A4Q7PAP6_9BACT</name>
<accession>A0A4Q7PAP6</accession>
<dbReference type="PANTHER" id="PTHR12993">
    <property type="entry name" value="N-ACETYLGLUCOSAMINYL-PHOSPHATIDYLINOSITOL DE-N-ACETYLASE-RELATED"/>
    <property type="match status" value="1"/>
</dbReference>
<dbReference type="RefSeq" id="WP_130276065.1">
    <property type="nucleotide sequence ID" value="NZ_SGXG01000001.1"/>
</dbReference>
<protein>
    <submittedName>
        <fullName evidence="2">LmbE family N-acetylglucosaminyl deacetylase</fullName>
    </submittedName>
</protein>
<proteinExistence type="predicted"/>
<evidence type="ECO:0000256" key="1">
    <source>
        <dbReference type="SAM" id="Phobius"/>
    </source>
</evidence>
<dbReference type="EMBL" id="SGXG01000001">
    <property type="protein sequence ID" value="RZS97255.1"/>
    <property type="molecule type" value="Genomic_DNA"/>
</dbReference>
<keyword evidence="1" id="KW-1133">Transmembrane helix</keyword>
<dbReference type="Pfam" id="PF02585">
    <property type="entry name" value="PIG-L"/>
    <property type="match status" value="1"/>
</dbReference>
<feature type="transmembrane region" description="Helical" evidence="1">
    <location>
        <begin position="6"/>
        <end position="25"/>
    </location>
</feature>
<organism evidence="2 3">
    <name type="scientific">Cecembia calidifontis</name>
    <dbReference type="NCBI Taxonomy" id="1187080"/>
    <lineage>
        <taxon>Bacteria</taxon>
        <taxon>Pseudomonadati</taxon>
        <taxon>Bacteroidota</taxon>
        <taxon>Cytophagia</taxon>
        <taxon>Cytophagales</taxon>
        <taxon>Cyclobacteriaceae</taxon>
        <taxon>Cecembia</taxon>
    </lineage>
</organism>
<dbReference type="SUPFAM" id="SSF102588">
    <property type="entry name" value="LmbE-like"/>
    <property type="match status" value="1"/>
</dbReference>
<dbReference type="Gene3D" id="3.40.50.10320">
    <property type="entry name" value="LmbE-like"/>
    <property type="match status" value="1"/>
</dbReference>
<dbReference type="PANTHER" id="PTHR12993:SF11">
    <property type="entry name" value="N-ACETYLGLUCOSAMINYL-PHOSPHATIDYLINOSITOL DE-N-ACETYLASE"/>
    <property type="match status" value="1"/>
</dbReference>
<dbReference type="GO" id="GO:0016811">
    <property type="term" value="F:hydrolase activity, acting on carbon-nitrogen (but not peptide) bonds, in linear amides"/>
    <property type="evidence" value="ECO:0007669"/>
    <property type="project" value="TreeGrafter"/>
</dbReference>
<comment type="caution">
    <text evidence="2">The sequence shown here is derived from an EMBL/GenBank/DDBJ whole genome shotgun (WGS) entry which is preliminary data.</text>
</comment>